<organism evidence="1 2">
    <name type="scientific">Cryptolaemus montrouzieri</name>
    <dbReference type="NCBI Taxonomy" id="559131"/>
    <lineage>
        <taxon>Eukaryota</taxon>
        <taxon>Metazoa</taxon>
        <taxon>Ecdysozoa</taxon>
        <taxon>Arthropoda</taxon>
        <taxon>Hexapoda</taxon>
        <taxon>Insecta</taxon>
        <taxon>Pterygota</taxon>
        <taxon>Neoptera</taxon>
        <taxon>Endopterygota</taxon>
        <taxon>Coleoptera</taxon>
        <taxon>Polyphaga</taxon>
        <taxon>Cucujiformia</taxon>
        <taxon>Coccinelloidea</taxon>
        <taxon>Coccinellidae</taxon>
        <taxon>Scymninae</taxon>
        <taxon>Scymnini</taxon>
        <taxon>Cryptolaemus</taxon>
    </lineage>
</organism>
<comment type="caution">
    <text evidence="1">The sequence shown here is derived from an EMBL/GenBank/DDBJ whole genome shotgun (WGS) entry which is preliminary data.</text>
</comment>
<gene>
    <name evidence="1" type="ORF">HHI36_016859</name>
</gene>
<evidence type="ECO:0000313" key="2">
    <source>
        <dbReference type="Proteomes" id="UP001516400"/>
    </source>
</evidence>
<accession>A0ABD2NL02</accession>
<proteinExistence type="predicted"/>
<reference evidence="1 2" key="1">
    <citation type="journal article" date="2021" name="BMC Biol.">
        <title>Horizontally acquired antibacterial genes associated with adaptive radiation of ladybird beetles.</title>
        <authorList>
            <person name="Li H.S."/>
            <person name="Tang X.F."/>
            <person name="Huang Y.H."/>
            <person name="Xu Z.Y."/>
            <person name="Chen M.L."/>
            <person name="Du X.Y."/>
            <person name="Qiu B.Y."/>
            <person name="Chen P.T."/>
            <person name="Zhang W."/>
            <person name="Slipinski A."/>
            <person name="Escalona H.E."/>
            <person name="Waterhouse R.M."/>
            <person name="Zwick A."/>
            <person name="Pang H."/>
        </authorList>
    </citation>
    <scope>NUCLEOTIDE SEQUENCE [LARGE SCALE GENOMIC DNA]</scope>
    <source>
        <strain evidence="1">SYSU2018</strain>
    </source>
</reference>
<sequence length="151" mass="17076">MHPLSKHCSEFYKNIYEQLKYFYGQVILRRQKNGCNRRLINCDNLAKESWKVINEHRNPKGVMGIPEIRNAAGMRILGAQGLADGFANFFSDLPPCNAQLENIHLNIREDPFFVSPCSKKEVFGVIQRTSKKSSPGIDGSRGIGTIILSHK</sequence>
<dbReference type="EMBL" id="JABFTP020000124">
    <property type="protein sequence ID" value="KAL3279353.1"/>
    <property type="molecule type" value="Genomic_DNA"/>
</dbReference>
<keyword evidence="2" id="KW-1185">Reference proteome</keyword>
<dbReference type="Proteomes" id="UP001516400">
    <property type="component" value="Unassembled WGS sequence"/>
</dbReference>
<dbReference type="AlphaFoldDB" id="A0ABD2NL02"/>
<name>A0ABD2NL02_9CUCU</name>
<evidence type="ECO:0000313" key="1">
    <source>
        <dbReference type="EMBL" id="KAL3279353.1"/>
    </source>
</evidence>
<protein>
    <submittedName>
        <fullName evidence="1">Uncharacterized protein</fullName>
    </submittedName>
</protein>